<protein>
    <submittedName>
        <fullName evidence="3">DUF4190 domain-containing protein</fullName>
    </submittedName>
</protein>
<gene>
    <name evidence="3" type="ORF">FK256_06210</name>
</gene>
<evidence type="ECO:0000313" key="3">
    <source>
        <dbReference type="EMBL" id="TQD43928.1"/>
    </source>
</evidence>
<dbReference type="EMBL" id="VICB01000005">
    <property type="protein sequence ID" value="TQD43928.1"/>
    <property type="molecule type" value="Genomic_DNA"/>
</dbReference>
<organism evidence="3 4">
    <name type="scientific">Actinomyces johnsonii</name>
    <dbReference type="NCBI Taxonomy" id="544581"/>
    <lineage>
        <taxon>Bacteria</taxon>
        <taxon>Bacillati</taxon>
        <taxon>Actinomycetota</taxon>
        <taxon>Actinomycetes</taxon>
        <taxon>Actinomycetales</taxon>
        <taxon>Actinomycetaceae</taxon>
        <taxon>Actinomyces</taxon>
    </lineage>
</organism>
<sequence>MYGQPYSQQHPYPQAPYGPYTPYGQGSYWGGAYNPRRYEANALGGWALGLGIASVFLFCYFGALLGVPAIIVGFKGMRAADEGRSTNKGMSIAGMILGSIGTAISVIYITSFLILYLSTV</sequence>
<feature type="transmembrane region" description="Helical" evidence="1">
    <location>
        <begin position="95"/>
        <end position="117"/>
    </location>
</feature>
<reference evidence="3 4" key="1">
    <citation type="submission" date="2019-06" db="EMBL/GenBank/DDBJ databases">
        <title>Draft genome sequence of Actinomyces johnsonii CCUG 34287T.</title>
        <authorList>
            <person name="Salva-Serra F."/>
            <person name="Cardew S."/>
            <person name="Moore E."/>
        </authorList>
    </citation>
    <scope>NUCLEOTIDE SEQUENCE [LARGE SCALE GENOMIC DNA]</scope>
    <source>
        <strain evidence="3 4">CCUG 34287</strain>
    </source>
</reference>
<accession>A0A508A7R8</accession>
<name>A0A508A7R8_9ACTO</name>
<comment type="caution">
    <text evidence="3">The sequence shown here is derived from an EMBL/GenBank/DDBJ whole genome shotgun (WGS) entry which is preliminary data.</text>
</comment>
<feature type="transmembrane region" description="Helical" evidence="1">
    <location>
        <begin position="46"/>
        <end position="74"/>
    </location>
</feature>
<dbReference type="InterPro" id="IPR025241">
    <property type="entry name" value="DUF4190"/>
</dbReference>
<proteinExistence type="predicted"/>
<evidence type="ECO:0000256" key="1">
    <source>
        <dbReference type="SAM" id="Phobius"/>
    </source>
</evidence>
<keyword evidence="1" id="KW-0472">Membrane</keyword>
<dbReference type="AlphaFoldDB" id="A0A508A7R8"/>
<evidence type="ECO:0000259" key="2">
    <source>
        <dbReference type="Pfam" id="PF13828"/>
    </source>
</evidence>
<keyword evidence="1" id="KW-1133">Transmembrane helix</keyword>
<feature type="domain" description="DUF4190" evidence="2">
    <location>
        <begin position="44"/>
        <end position="107"/>
    </location>
</feature>
<dbReference type="Pfam" id="PF13828">
    <property type="entry name" value="DUF4190"/>
    <property type="match status" value="1"/>
</dbReference>
<dbReference type="Proteomes" id="UP000319010">
    <property type="component" value="Unassembled WGS sequence"/>
</dbReference>
<keyword evidence="1" id="KW-0812">Transmembrane</keyword>
<evidence type="ECO:0000313" key="4">
    <source>
        <dbReference type="Proteomes" id="UP000319010"/>
    </source>
</evidence>